<dbReference type="InterPro" id="IPR013780">
    <property type="entry name" value="Glyco_hydro_b"/>
</dbReference>
<dbReference type="SMART" id="SM00642">
    <property type="entry name" value="Aamy"/>
    <property type="match status" value="1"/>
</dbReference>
<evidence type="ECO:0000259" key="2">
    <source>
        <dbReference type="SMART" id="SM00642"/>
    </source>
</evidence>
<organism evidence="3 4">
    <name type="scientific">Caulobacter hibisci</name>
    <dbReference type="NCBI Taxonomy" id="2035993"/>
    <lineage>
        <taxon>Bacteria</taxon>
        <taxon>Pseudomonadati</taxon>
        <taxon>Pseudomonadota</taxon>
        <taxon>Alphaproteobacteria</taxon>
        <taxon>Caulobacterales</taxon>
        <taxon>Caulobacteraceae</taxon>
        <taxon>Caulobacter</taxon>
    </lineage>
</organism>
<dbReference type="Gene3D" id="2.60.40.1180">
    <property type="entry name" value="Golgi alpha-mannosidase II"/>
    <property type="match status" value="1"/>
</dbReference>
<comment type="similarity">
    <text evidence="1">Belongs to the glycosyl hydrolase 13 family.</text>
</comment>
<protein>
    <submittedName>
        <fullName evidence="3">DUF3459 domain-containing protein</fullName>
    </submittedName>
</protein>
<keyword evidence="4" id="KW-1185">Reference proteome</keyword>
<dbReference type="InterPro" id="IPR006047">
    <property type="entry name" value="GH13_cat_dom"/>
</dbReference>
<dbReference type="PANTHER" id="PTHR10357">
    <property type="entry name" value="ALPHA-AMYLASE FAMILY MEMBER"/>
    <property type="match status" value="1"/>
</dbReference>
<gene>
    <name evidence="3" type="ORF">I4Q42_10635</name>
</gene>
<proteinExistence type="inferred from homology"/>
<dbReference type="CDD" id="cd11331">
    <property type="entry name" value="AmyAc_OligoGlu_like"/>
    <property type="match status" value="1"/>
</dbReference>
<dbReference type="InterPro" id="IPR045857">
    <property type="entry name" value="O16G_dom_2"/>
</dbReference>
<dbReference type="Gene3D" id="3.20.20.80">
    <property type="entry name" value="Glycosidases"/>
    <property type="match status" value="2"/>
</dbReference>
<feature type="domain" description="Glycosyl hydrolase family 13 catalytic" evidence="2">
    <location>
        <begin position="41"/>
        <end position="420"/>
    </location>
</feature>
<name>A0ABS0SWX4_9CAUL</name>
<dbReference type="InterPro" id="IPR017853">
    <property type="entry name" value="GH"/>
</dbReference>
<accession>A0ABS0SWX4</accession>
<reference evidence="3 4" key="1">
    <citation type="submission" date="2020-11" db="EMBL/GenBank/DDBJ databases">
        <title>genome sequence of strain KACC 18849.</title>
        <authorList>
            <person name="Gao J."/>
            <person name="Zhang X."/>
        </authorList>
    </citation>
    <scope>NUCLEOTIDE SEQUENCE [LARGE SCALE GENOMIC DNA]</scope>
    <source>
        <strain evidence="3 4">KACC 18849</strain>
    </source>
</reference>
<sequence length="554" mass="61729">MQPPERLCGDDSDSPATDLAARRQAGVAAGEPWWKSAVIYQIYPRSFQDSNGDGVGDLAGVLQRLDALVALGVDAIWLSPFYRSPMADFGYDVRDHVSVDPIFGDMADVRALVRGCRQRGLKLIVDYIPNHTSDRHLWFAESRSSRTNPRRDWYVWRDAAPDGGPPNNWLSEFGGPAWTWDPGRQQYYYHAFLSCQPDLNWRCPDVVEAMLNVMRFWLDRGVDGFRVDAIHHLMEREDLADNPGNPLWREGMDPADRLVRAGTVDQPDVHAAVSAMRRVLDEYPGEHVLIGEAYLPLERLVTYYGSPDAGFHLPFNFHLMSTPWTPTAVAALVSAYERQLPDHGWPNWVLSNHDRSRLVSRIGGSQARVAAMLLLTLRGTPTLYQGDELGMADVDIPRDRVRDPLEINVPGLGLGRDPARTPMMWSPERHAGFSSVEPWLPLSPDWRDLNVQNQAAQPGSVLRLYTALLALRRAEPALSLGDYHPFAATDGLLAYERRLGTARLLIVLNMGARPERIEAPAGQVVMSTQGEPVGTHAGGLLQVAAHQGLILRLA</sequence>
<dbReference type="Pfam" id="PF00128">
    <property type="entry name" value="Alpha-amylase"/>
    <property type="match status" value="1"/>
</dbReference>
<dbReference type="SUPFAM" id="SSF51445">
    <property type="entry name" value="(Trans)glycosidases"/>
    <property type="match status" value="1"/>
</dbReference>
<comment type="caution">
    <text evidence="3">The sequence shown here is derived from an EMBL/GenBank/DDBJ whole genome shotgun (WGS) entry which is preliminary data.</text>
</comment>
<evidence type="ECO:0000313" key="3">
    <source>
        <dbReference type="EMBL" id="MBI1684125.1"/>
    </source>
</evidence>
<dbReference type="PANTHER" id="PTHR10357:SF179">
    <property type="entry name" value="NEUTRAL AND BASIC AMINO ACID TRANSPORT PROTEIN RBAT"/>
    <property type="match status" value="1"/>
</dbReference>
<dbReference type="Gene3D" id="3.90.400.10">
    <property type="entry name" value="Oligo-1,6-glucosidase, Domain 2"/>
    <property type="match status" value="1"/>
</dbReference>
<dbReference type="EMBL" id="JADWOX010000006">
    <property type="protein sequence ID" value="MBI1684125.1"/>
    <property type="molecule type" value="Genomic_DNA"/>
</dbReference>
<evidence type="ECO:0000256" key="1">
    <source>
        <dbReference type="ARBA" id="ARBA00008061"/>
    </source>
</evidence>
<dbReference type="Proteomes" id="UP000639859">
    <property type="component" value="Unassembled WGS sequence"/>
</dbReference>
<dbReference type="SUPFAM" id="SSF51011">
    <property type="entry name" value="Glycosyl hydrolase domain"/>
    <property type="match status" value="1"/>
</dbReference>
<evidence type="ECO:0000313" key="4">
    <source>
        <dbReference type="Proteomes" id="UP000639859"/>
    </source>
</evidence>